<evidence type="ECO:0000256" key="1">
    <source>
        <dbReference type="SAM" id="SignalP"/>
    </source>
</evidence>
<dbReference type="AlphaFoldDB" id="A0A316HQ20"/>
<evidence type="ECO:0000313" key="4">
    <source>
        <dbReference type="Proteomes" id="UP000245678"/>
    </source>
</evidence>
<dbReference type="Proteomes" id="UP000245678">
    <property type="component" value="Unassembled WGS sequence"/>
</dbReference>
<evidence type="ECO:0000259" key="2">
    <source>
        <dbReference type="PROSITE" id="PS51352"/>
    </source>
</evidence>
<dbReference type="PANTHER" id="PTHR42852">
    <property type="entry name" value="THIOL:DISULFIDE INTERCHANGE PROTEIN DSBE"/>
    <property type="match status" value="1"/>
</dbReference>
<dbReference type="EMBL" id="QGHA01000005">
    <property type="protein sequence ID" value="PWK77042.1"/>
    <property type="molecule type" value="Genomic_DNA"/>
</dbReference>
<keyword evidence="4" id="KW-1185">Reference proteome</keyword>
<accession>A0A316HQ20</accession>
<dbReference type="CDD" id="cd02966">
    <property type="entry name" value="TlpA_like_family"/>
    <property type="match status" value="1"/>
</dbReference>
<dbReference type="InterPro" id="IPR036249">
    <property type="entry name" value="Thioredoxin-like_sf"/>
</dbReference>
<name>A0A316HQ20_9SPHI</name>
<feature type="chain" id="PRO_5016463924" evidence="1">
    <location>
        <begin position="19"/>
        <end position="185"/>
    </location>
</feature>
<dbReference type="InterPro" id="IPR013766">
    <property type="entry name" value="Thioredoxin_domain"/>
</dbReference>
<comment type="caution">
    <text evidence="3">The sequence shown here is derived from an EMBL/GenBank/DDBJ whole genome shotgun (WGS) entry which is preliminary data.</text>
</comment>
<dbReference type="PANTHER" id="PTHR42852:SF13">
    <property type="entry name" value="PROTEIN DIPZ"/>
    <property type="match status" value="1"/>
</dbReference>
<dbReference type="InterPro" id="IPR050553">
    <property type="entry name" value="Thioredoxin_ResA/DsbE_sf"/>
</dbReference>
<gene>
    <name evidence="3" type="ORF">LX99_02852</name>
</gene>
<evidence type="ECO:0000313" key="3">
    <source>
        <dbReference type="EMBL" id="PWK77042.1"/>
    </source>
</evidence>
<sequence length="185" mass="20543">MGLLVVLLLTITALTANAQRVEDFPDIGDPITTYPQVEWIKGGPISKFEDGKIYLVELWATWCVPCMAAMPHLNELSLKFKDKITFIAQDVFERDEAKAVSYVKNHTNELNFNIALSGPPGSDFDKKWIKPAAVSAIPQTYLIQNGKLMWVTTPDQINEQVLQLLVDGKFTMDAAKKLSKSGSGN</sequence>
<dbReference type="Pfam" id="PF00085">
    <property type="entry name" value="Thioredoxin"/>
    <property type="match status" value="1"/>
</dbReference>
<dbReference type="Gene3D" id="3.40.30.10">
    <property type="entry name" value="Glutaredoxin"/>
    <property type="match status" value="1"/>
</dbReference>
<feature type="domain" description="Thioredoxin" evidence="2">
    <location>
        <begin position="25"/>
        <end position="171"/>
    </location>
</feature>
<keyword evidence="3" id="KW-0413">Isomerase</keyword>
<feature type="signal peptide" evidence="1">
    <location>
        <begin position="1"/>
        <end position="18"/>
    </location>
</feature>
<proteinExistence type="predicted"/>
<dbReference type="SUPFAM" id="SSF52833">
    <property type="entry name" value="Thioredoxin-like"/>
    <property type="match status" value="1"/>
</dbReference>
<dbReference type="PROSITE" id="PS51352">
    <property type="entry name" value="THIOREDOXIN_2"/>
    <property type="match status" value="1"/>
</dbReference>
<dbReference type="GO" id="GO:0016853">
    <property type="term" value="F:isomerase activity"/>
    <property type="evidence" value="ECO:0007669"/>
    <property type="project" value="UniProtKB-KW"/>
</dbReference>
<organism evidence="3 4">
    <name type="scientific">Mucilaginibacter oryzae</name>
    <dbReference type="NCBI Taxonomy" id="468058"/>
    <lineage>
        <taxon>Bacteria</taxon>
        <taxon>Pseudomonadati</taxon>
        <taxon>Bacteroidota</taxon>
        <taxon>Sphingobacteriia</taxon>
        <taxon>Sphingobacteriales</taxon>
        <taxon>Sphingobacteriaceae</taxon>
        <taxon>Mucilaginibacter</taxon>
    </lineage>
</organism>
<reference evidence="3 4" key="1">
    <citation type="submission" date="2018-05" db="EMBL/GenBank/DDBJ databases">
        <title>Genomic Encyclopedia of Archaeal and Bacterial Type Strains, Phase II (KMG-II): from individual species to whole genera.</title>
        <authorList>
            <person name="Goeker M."/>
        </authorList>
    </citation>
    <scope>NUCLEOTIDE SEQUENCE [LARGE SCALE GENOMIC DNA]</scope>
    <source>
        <strain evidence="3 4">DSM 19975</strain>
    </source>
</reference>
<protein>
    <submittedName>
        <fullName evidence="3">Thiol-disulfide isomerase/thioredoxin</fullName>
    </submittedName>
</protein>
<keyword evidence="1" id="KW-0732">Signal</keyword>